<reference evidence="5" key="1">
    <citation type="submission" date="2020-01" db="EMBL/GenBank/DDBJ databases">
        <title>Insect and environment-associated Actinomycetes.</title>
        <authorList>
            <person name="Currrie C."/>
            <person name="Chevrette M."/>
            <person name="Carlson C."/>
            <person name="Stubbendieck R."/>
            <person name="Wendt-Pienkowski E."/>
        </authorList>
    </citation>
    <scope>NUCLEOTIDE SEQUENCE</scope>
    <source>
        <strain evidence="5">SID7499</strain>
    </source>
</reference>
<sequence length="284" mass="31272">MSRIGVVGIAPYNGGPRIESRPAREAQDTCRDDPAGRRSSRGPPLRRWHGLVGHRAAGRRLATPVRSTEGAFVQAVTTTRHRPPLRIRGVCKGYGGRQVLRGVDLDVPAGTLVGVVGENGAGKSTLLRIAVGQLAPDSGTVTRTGAVGYCPQRAVLNDGFTVGQHLRLFQMAYRLPTLERVGELMEVLALTGCRRRPVGELSGGTRQKLNLLIALMHDPQVLVLDEPYQGFDWDTHQRFWTLASGLRDRGRSIIVVSHLLHDRQHFDVIAQLRQGRLHFEEADR</sequence>
<keyword evidence="1" id="KW-0547">Nucleotide-binding</keyword>
<dbReference type="SMART" id="SM00382">
    <property type="entry name" value="AAA"/>
    <property type="match status" value="1"/>
</dbReference>
<dbReference type="PROSITE" id="PS50893">
    <property type="entry name" value="ABC_TRANSPORTER_2"/>
    <property type="match status" value="1"/>
</dbReference>
<feature type="region of interest" description="Disordered" evidence="3">
    <location>
        <begin position="11"/>
        <end position="48"/>
    </location>
</feature>
<evidence type="ECO:0000256" key="1">
    <source>
        <dbReference type="ARBA" id="ARBA00022741"/>
    </source>
</evidence>
<dbReference type="CDD" id="cd03230">
    <property type="entry name" value="ABC_DR_subfamily_A"/>
    <property type="match status" value="1"/>
</dbReference>
<evidence type="ECO:0000256" key="3">
    <source>
        <dbReference type="SAM" id="MobiDB-lite"/>
    </source>
</evidence>
<keyword evidence="2 5" id="KW-0067">ATP-binding</keyword>
<evidence type="ECO:0000259" key="4">
    <source>
        <dbReference type="PROSITE" id="PS50893"/>
    </source>
</evidence>
<organism evidence="5">
    <name type="scientific">Streptomyces sp. SID7499</name>
    <dbReference type="NCBI Taxonomy" id="2706086"/>
    <lineage>
        <taxon>Bacteria</taxon>
        <taxon>Bacillati</taxon>
        <taxon>Actinomycetota</taxon>
        <taxon>Actinomycetes</taxon>
        <taxon>Kitasatosporales</taxon>
        <taxon>Streptomycetaceae</taxon>
        <taxon>Streptomyces</taxon>
    </lineage>
</organism>
<accession>A0A6G3XZ11</accession>
<dbReference type="InterPro" id="IPR003593">
    <property type="entry name" value="AAA+_ATPase"/>
</dbReference>
<evidence type="ECO:0000313" key="5">
    <source>
        <dbReference type="EMBL" id="NEE22943.1"/>
    </source>
</evidence>
<feature type="domain" description="ABC transporter" evidence="4">
    <location>
        <begin position="85"/>
        <end position="284"/>
    </location>
</feature>
<dbReference type="Pfam" id="PF00005">
    <property type="entry name" value="ABC_tran"/>
    <property type="match status" value="1"/>
</dbReference>
<proteinExistence type="predicted"/>
<dbReference type="SUPFAM" id="SSF52540">
    <property type="entry name" value="P-loop containing nucleoside triphosphate hydrolases"/>
    <property type="match status" value="1"/>
</dbReference>
<dbReference type="GO" id="GO:0016887">
    <property type="term" value="F:ATP hydrolysis activity"/>
    <property type="evidence" value="ECO:0007669"/>
    <property type="project" value="InterPro"/>
</dbReference>
<comment type="caution">
    <text evidence="5">The sequence shown here is derived from an EMBL/GenBank/DDBJ whole genome shotgun (WGS) entry which is preliminary data.</text>
</comment>
<gene>
    <name evidence="5" type="ORF">G3M58_92890</name>
</gene>
<dbReference type="PANTHER" id="PTHR43038:SF7">
    <property type="entry name" value="ABC TRANSPORT SYSTEM ATP-BINDING PROTEIN"/>
    <property type="match status" value="1"/>
</dbReference>
<dbReference type="AlphaFoldDB" id="A0A6G3XZ11"/>
<name>A0A6G3XZ11_9ACTN</name>
<dbReference type="Gene3D" id="3.40.50.300">
    <property type="entry name" value="P-loop containing nucleotide triphosphate hydrolases"/>
    <property type="match status" value="1"/>
</dbReference>
<dbReference type="GO" id="GO:0005524">
    <property type="term" value="F:ATP binding"/>
    <property type="evidence" value="ECO:0007669"/>
    <property type="project" value="UniProtKB-KW"/>
</dbReference>
<dbReference type="PANTHER" id="PTHR43038">
    <property type="entry name" value="ATP-BINDING CASSETTE, SUB-FAMILY H, MEMBER 1"/>
    <property type="match status" value="1"/>
</dbReference>
<evidence type="ECO:0000256" key="2">
    <source>
        <dbReference type="ARBA" id="ARBA00022840"/>
    </source>
</evidence>
<dbReference type="InterPro" id="IPR003439">
    <property type="entry name" value="ABC_transporter-like_ATP-bd"/>
</dbReference>
<dbReference type="InterPro" id="IPR027417">
    <property type="entry name" value="P-loop_NTPase"/>
</dbReference>
<feature type="compositionally biased region" description="Basic residues" evidence="3">
    <location>
        <begin position="38"/>
        <end position="48"/>
    </location>
</feature>
<dbReference type="EMBL" id="JAAGMN010010093">
    <property type="protein sequence ID" value="NEE22943.1"/>
    <property type="molecule type" value="Genomic_DNA"/>
</dbReference>
<feature type="compositionally biased region" description="Basic and acidic residues" evidence="3">
    <location>
        <begin position="18"/>
        <end position="36"/>
    </location>
</feature>
<protein>
    <submittedName>
        <fullName evidence="5">ABC transporter ATP-binding protein</fullName>
    </submittedName>
</protein>